<accession>A0ABT9Y0H1</accession>
<dbReference type="RefSeq" id="WP_307412154.1">
    <property type="nucleotide sequence ID" value="NZ_JAUSTW010000008.1"/>
</dbReference>
<gene>
    <name evidence="2" type="ORF">J2S10_004339</name>
</gene>
<keyword evidence="1" id="KW-0472">Membrane</keyword>
<keyword evidence="1" id="KW-1133">Transmembrane helix</keyword>
<dbReference type="Pfam" id="PF14074">
    <property type="entry name" value="DUF4257"/>
    <property type="match status" value="1"/>
</dbReference>
<evidence type="ECO:0000313" key="3">
    <source>
        <dbReference type="Proteomes" id="UP001224122"/>
    </source>
</evidence>
<dbReference type="Proteomes" id="UP001224122">
    <property type="component" value="Unassembled WGS sequence"/>
</dbReference>
<feature type="transmembrane region" description="Helical" evidence="1">
    <location>
        <begin position="65"/>
        <end position="83"/>
    </location>
</feature>
<dbReference type="InterPro" id="IPR025353">
    <property type="entry name" value="DUF4257"/>
</dbReference>
<keyword evidence="1" id="KW-0812">Transmembrane</keyword>
<keyword evidence="3" id="KW-1185">Reference proteome</keyword>
<proteinExistence type="predicted"/>
<name>A0ABT9Y0H1_9BACI</name>
<organism evidence="2 3">
    <name type="scientific">Neobacillus ginsengisoli</name>
    <dbReference type="NCBI Taxonomy" id="904295"/>
    <lineage>
        <taxon>Bacteria</taxon>
        <taxon>Bacillati</taxon>
        <taxon>Bacillota</taxon>
        <taxon>Bacilli</taxon>
        <taxon>Bacillales</taxon>
        <taxon>Bacillaceae</taxon>
        <taxon>Neobacillus</taxon>
    </lineage>
</organism>
<dbReference type="EMBL" id="JAUSTW010000008">
    <property type="protein sequence ID" value="MDQ0201133.1"/>
    <property type="molecule type" value="Genomic_DNA"/>
</dbReference>
<feature type="transmembrane region" description="Helical" evidence="1">
    <location>
        <begin position="36"/>
        <end position="59"/>
    </location>
</feature>
<sequence length="92" mass="10017">MLKDIIFSVVIGGTVGILGHVRKYGKIIMPRKTKKFIYLGFLEEVLLGAVASLLLMLYLAPNSSLDKMFVGIIAGIGGDTLLIKIKLLKNGR</sequence>
<evidence type="ECO:0000256" key="1">
    <source>
        <dbReference type="SAM" id="Phobius"/>
    </source>
</evidence>
<feature type="transmembrane region" description="Helical" evidence="1">
    <location>
        <begin position="6"/>
        <end position="24"/>
    </location>
</feature>
<protein>
    <submittedName>
        <fullName evidence="2">Membrane protein</fullName>
    </submittedName>
</protein>
<evidence type="ECO:0000313" key="2">
    <source>
        <dbReference type="EMBL" id="MDQ0201133.1"/>
    </source>
</evidence>
<reference evidence="2 3" key="1">
    <citation type="submission" date="2023-07" db="EMBL/GenBank/DDBJ databases">
        <title>Genomic Encyclopedia of Type Strains, Phase IV (KMG-IV): sequencing the most valuable type-strain genomes for metagenomic binning, comparative biology and taxonomic classification.</title>
        <authorList>
            <person name="Goeker M."/>
        </authorList>
    </citation>
    <scope>NUCLEOTIDE SEQUENCE [LARGE SCALE GENOMIC DNA]</scope>
    <source>
        <strain evidence="2 3">DSM 27594</strain>
    </source>
</reference>
<comment type="caution">
    <text evidence="2">The sequence shown here is derived from an EMBL/GenBank/DDBJ whole genome shotgun (WGS) entry which is preliminary data.</text>
</comment>